<dbReference type="AlphaFoldDB" id="A0A6I4MMF2"/>
<dbReference type="RefSeq" id="WP_151598240.1">
    <property type="nucleotide sequence ID" value="NZ_WBMS02000042.1"/>
</dbReference>
<evidence type="ECO:0000313" key="2">
    <source>
        <dbReference type="Proteomes" id="UP000462055"/>
    </source>
</evidence>
<protein>
    <submittedName>
        <fullName evidence="1">Uncharacterized protein</fullName>
    </submittedName>
</protein>
<comment type="caution">
    <text evidence="1">The sequence shown here is derived from an EMBL/GenBank/DDBJ whole genome shotgun (WGS) entry which is preliminary data.</text>
</comment>
<sequence>MTAVPMVVELTPENLAEWARQREQLERDFPDWWFHHHNPDCTLHDWEARRRENRLPIDGGVSWIRAGSAERLRELLEGVQRLEAGR</sequence>
<organism evidence="1 2">
    <name type="scientific">Actinomadura physcomitrii</name>
    <dbReference type="NCBI Taxonomy" id="2650748"/>
    <lineage>
        <taxon>Bacteria</taxon>
        <taxon>Bacillati</taxon>
        <taxon>Actinomycetota</taxon>
        <taxon>Actinomycetes</taxon>
        <taxon>Streptosporangiales</taxon>
        <taxon>Thermomonosporaceae</taxon>
        <taxon>Actinomadura</taxon>
    </lineage>
</organism>
<proteinExistence type="predicted"/>
<dbReference type="EMBL" id="WBMS02000042">
    <property type="protein sequence ID" value="MWA05815.1"/>
    <property type="molecule type" value="Genomic_DNA"/>
</dbReference>
<evidence type="ECO:0000313" key="1">
    <source>
        <dbReference type="EMBL" id="MWA05815.1"/>
    </source>
</evidence>
<accession>A0A6I4MMF2</accession>
<reference evidence="1" key="1">
    <citation type="submission" date="2019-12" db="EMBL/GenBank/DDBJ databases">
        <title>Actinomadura physcomitrii sp. nov., a novel actinomycete isolated from moss [Physcomitrium sphaericum (Ludw) Fuernr].</title>
        <authorList>
            <person name="Zhuang X."/>
        </authorList>
    </citation>
    <scope>NUCLEOTIDE SEQUENCE [LARGE SCALE GENOMIC DNA]</scope>
    <source>
        <strain evidence="1">LD22</strain>
    </source>
</reference>
<name>A0A6I4MMF2_9ACTN</name>
<gene>
    <name evidence="1" type="ORF">F8568_036765</name>
</gene>
<dbReference type="Proteomes" id="UP000462055">
    <property type="component" value="Unassembled WGS sequence"/>
</dbReference>
<keyword evidence="2" id="KW-1185">Reference proteome</keyword>